<accession>A0A2M4DP15</accession>
<dbReference type="InterPro" id="IPR004240">
    <property type="entry name" value="EMP70"/>
</dbReference>
<evidence type="ECO:0000313" key="8">
    <source>
        <dbReference type="EMBL" id="MBW79310.1"/>
    </source>
</evidence>
<evidence type="ECO:0000256" key="7">
    <source>
        <dbReference type="RuleBase" id="RU363079"/>
    </source>
</evidence>
<evidence type="ECO:0000256" key="1">
    <source>
        <dbReference type="ARBA" id="ARBA00004141"/>
    </source>
</evidence>
<dbReference type="Pfam" id="PF02990">
    <property type="entry name" value="EMP70"/>
    <property type="match status" value="1"/>
</dbReference>
<protein>
    <recommendedName>
        <fullName evidence="7">Transmembrane 9 superfamily member</fullName>
    </recommendedName>
</protein>
<feature type="transmembrane region" description="Helical" evidence="7">
    <location>
        <begin position="156"/>
        <end position="185"/>
    </location>
</feature>
<keyword evidence="5 7" id="KW-1133">Transmembrane helix</keyword>
<comment type="caution">
    <text evidence="7">Lacks conserved residue(s) required for the propagation of feature annotation.</text>
</comment>
<dbReference type="GO" id="GO:0016020">
    <property type="term" value="C:membrane"/>
    <property type="evidence" value="ECO:0007669"/>
    <property type="project" value="UniProtKB-SubCell"/>
</dbReference>
<dbReference type="PANTHER" id="PTHR10766:SF176">
    <property type="entry name" value="TRANSMEMBRANE 9 SUPERFAMILY MEMBER"/>
    <property type="match status" value="1"/>
</dbReference>
<evidence type="ECO:0000256" key="2">
    <source>
        <dbReference type="ARBA" id="ARBA00005227"/>
    </source>
</evidence>
<feature type="transmembrane region" description="Helical" evidence="7">
    <location>
        <begin position="56"/>
        <end position="75"/>
    </location>
</feature>
<evidence type="ECO:0000256" key="3">
    <source>
        <dbReference type="ARBA" id="ARBA00022692"/>
    </source>
</evidence>
<organism evidence="8">
    <name type="scientific">Anopheles darlingi</name>
    <name type="common">Mosquito</name>
    <dbReference type="NCBI Taxonomy" id="43151"/>
    <lineage>
        <taxon>Eukaryota</taxon>
        <taxon>Metazoa</taxon>
        <taxon>Ecdysozoa</taxon>
        <taxon>Arthropoda</taxon>
        <taxon>Hexapoda</taxon>
        <taxon>Insecta</taxon>
        <taxon>Pterygota</taxon>
        <taxon>Neoptera</taxon>
        <taxon>Endopterygota</taxon>
        <taxon>Diptera</taxon>
        <taxon>Nematocera</taxon>
        <taxon>Culicoidea</taxon>
        <taxon>Culicidae</taxon>
        <taxon>Anophelinae</taxon>
        <taxon>Anopheles</taxon>
    </lineage>
</organism>
<evidence type="ECO:0000256" key="4">
    <source>
        <dbReference type="ARBA" id="ARBA00022729"/>
    </source>
</evidence>
<dbReference type="VEuPathDB" id="VectorBase:ADAR2_005958"/>
<feature type="transmembrane region" description="Helical" evidence="7">
    <location>
        <begin position="125"/>
        <end position="144"/>
    </location>
</feature>
<name>A0A2M4DP15_ANODA</name>
<keyword evidence="4" id="KW-0732">Signal</keyword>
<keyword evidence="6 7" id="KW-0472">Membrane</keyword>
<evidence type="ECO:0000256" key="5">
    <source>
        <dbReference type="ARBA" id="ARBA00022989"/>
    </source>
</evidence>
<dbReference type="PANTHER" id="PTHR10766">
    <property type="entry name" value="TRANSMEMBRANE 9 SUPERFAMILY PROTEIN"/>
    <property type="match status" value="1"/>
</dbReference>
<dbReference type="AlphaFoldDB" id="A0A2M4DP15"/>
<evidence type="ECO:0000256" key="6">
    <source>
        <dbReference type="ARBA" id="ARBA00023136"/>
    </source>
</evidence>
<feature type="transmembrane region" description="Helical" evidence="7">
    <location>
        <begin position="7"/>
        <end position="24"/>
    </location>
</feature>
<feature type="transmembrane region" description="Helical" evidence="7">
    <location>
        <begin position="87"/>
        <end position="113"/>
    </location>
</feature>
<reference evidence="8" key="1">
    <citation type="submission" date="2018-01" db="EMBL/GenBank/DDBJ databases">
        <title>An insight into the sialome of Amazonian anophelines.</title>
        <authorList>
            <person name="Ribeiro J.M."/>
            <person name="Scarpassa V."/>
            <person name="Calvo E."/>
        </authorList>
    </citation>
    <scope>NUCLEOTIDE SEQUENCE</scope>
</reference>
<comment type="similarity">
    <text evidence="2 7">Belongs to the nonaspanin (TM9SF) (TC 9.A.2) family.</text>
</comment>
<dbReference type="VEuPathDB" id="VectorBase:ADAC004286"/>
<sequence>MHKIYTFMVHFIFFNLNVLFYLSIVHTQSLEHPVRTNQIPRQIPDQSIYTQPVPGIIMGGVLPFGCIFIQLFFILNSLWSSQMYYMFGFLFLVFLILVITCSETTILLCYFHLCAEDYHWWWRSFLTSGFTAVYLFVYCCHYFATKLQIEDAASTFLYFGYTLIMVFLFFLLTGSIGFFACFWFIRKIYSVVKVD</sequence>
<dbReference type="EMBL" id="GGFL01015132">
    <property type="protein sequence ID" value="MBW79310.1"/>
    <property type="molecule type" value="Transcribed_RNA"/>
</dbReference>
<dbReference type="GO" id="GO:0072657">
    <property type="term" value="P:protein localization to membrane"/>
    <property type="evidence" value="ECO:0007669"/>
    <property type="project" value="TreeGrafter"/>
</dbReference>
<keyword evidence="3 7" id="KW-0812">Transmembrane</keyword>
<proteinExistence type="inferred from homology"/>
<comment type="subcellular location">
    <subcellularLocation>
        <location evidence="1">Membrane</location>
        <topology evidence="1">Multi-pass membrane protein</topology>
    </subcellularLocation>
</comment>